<dbReference type="EMBL" id="KQ415946">
    <property type="protein sequence ID" value="KOF99507.1"/>
    <property type="molecule type" value="Genomic_DNA"/>
</dbReference>
<protein>
    <submittedName>
        <fullName evidence="1">Uncharacterized protein</fullName>
    </submittedName>
</protein>
<name>A0A0L8IDF9_OCTBM</name>
<sequence length="61" mass="7604">METILGRRHVFFPIWRLEMKRMCIFMMKKRKLSSWYGTIPLLQGLRSSRISDQRNFCLFYW</sequence>
<evidence type="ECO:0000313" key="1">
    <source>
        <dbReference type="EMBL" id="KOF99507.1"/>
    </source>
</evidence>
<dbReference type="AlphaFoldDB" id="A0A0L8IDF9"/>
<gene>
    <name evidence="1" type="ORF">OCBIM_22015603mg</name>
</gene>
<proteinExistence type="predicted"/>
<reference evidence="1" key="1">
    <citation type="submission" date="2015-07" db="EMBL/GenBank/DDBJ databases">
        <title>MeaNS - Measles Nucleotide Surveillance Program.</title>
        <authorList>
            <person name="Tran T."/>
            <person name="Druce J."/>
        </authorList>
    </citation>
    <scope>NUCLEOTIDE SEQUENCE</scope>
    <source>
        <strain evidence="1">UCB-OBI-ISO-001</strain>
        <tissue evidence="1">Gonad</tissue>
    </source>
</reference>
<organism evidence="1">
    <name type="scientific">Octopus bimaculoides</name>
    <name type="common">California two-spotted octopus</name>
    <dbReference type="NCBI Taxonomy" id="37653"/>
    <lineage>
        <taxon>Eukaryota</taxon>
        <taxon>Metazoa</taxon>
        <taxon>Spiralia</taxon>
        <taxon>Lophotrochozoa</taxon>
        <taxon>Mollusca</taxon>
        <taxon>Cephalopoda</taxon>
        <taxon>Coleoidea</taxon>
        <taxon>Octopodiformes</taxon>
        <taxon>Octopoda</taxon>
        <taxon>Incirrata</taxon>
        <taxon>Octopodidae</taxon>
        <taxon>Octopus</taxon>
    </lineage>
</organism>
<accession>A0A0L8IDF9</accession>